<accession>A0A0R3PJM0</accession>
<keyword evidence="2" id="KW-1185">Reference proteome</keyword>
<evidence type="ECO:0000313" key="1">
    <source>
        <dbReference type="EMBL" id="VDM56259.1"/>
    </source>
</evidence>
<protein>
    <submittedName>
        <fullName evidence="3">Secreted protein</fullName>
    </submittedName>
</protein>
<sequence length="88" mass="10401">MVYGLCAFRSTSYVCWMSSWRNVVDERVSPMGRVEESYEMTISPDRWFRTTEEAPCFKRCPIWPRPMVCPFDIGAVVMTSTTIRNYER</sequence>
<evidence type="ECO:0000313" key="3">
    <source>
        <dbReference type="WBParaSite" id="ACOC_0000467301-mRNA-1"/>
    </source>
</evidence>
<name>A0A0R3PJM0_ANGCS</name>
<reference evidence="3" key="1">
    <citation type="submission" date="2017-02" db="UniProtKB">
        <authorList>
            <consortium name="WormBaseParasite"/>
        </authorList>
    </citation>
    <scope>IDENTIFICATION</scope>
</reference>
<dbReference type="EMBL" id="UYYA01003824">
    <property type="protein sequence ID" value="VDM56259.1"/>
    <property type="molecule type" value="Genomic_DNA"/>
</dbReference>
<dbReference type="Proteomes" id="UP000267027">
    <property type="component" value="Unassembled WGS sequence"/>
</dbReference>
<reference evidence="1 2" key="2">
    <citation type="submission" date="2018-11" db="EMBL/GenBank/DDBJ databases">
        <authorList>
            <consortium name="Pathogen Informatics"/>
        </authorList>
    </citation>
    <scope>NUCLEOTIDE SEQUENCE [LARGE SCALE GENOMIC DNA]</scope>
    <source>
        <strain evidence="1 2">Costa Rica</strain>
    </source>
</reference>
<organism evidence="3">
    <name type="scientific">Angiostrongylus costaricensis</name>
    <name type="common">Nematode worm</name>
    <dbReference type="NCBI Taxonomy" id="334426"/>
    <lineage>
        <taxon>Eukaryota</taxon>
        <taxon>Metazoa</taxon>
        <taxon>Ecdysozoa</taxon>
        <taxon>Nematoda</taxon>
        <taxon>Chromadorea</taxon>
        <taxon>Rhabditida</taxon>
        <taxon>Rhabditina</taxon>
        <taxon>Rhabditomorpha</taxon>
        <taxon>Strongyloidea</taxon>
        <taxon>Metastrongylidae</taxon>
        <taxon>Angiostrongylus</taxon>
    </lineage>
</organism>
<dbReference type="WBParaSite" id="ACOC_0000467301-mRNA-1">
    <property type="protein sequence ID" value="ACOC_0000467301-mRNA-1"/>
    <property type="gene ID" value="ACOC_0000467301"/>
</dbReference>
<evidence type="ECO:0000313" key="2">
    <source>
        <dbReference type="Proteomes" id="UP000267027"/>
    </source>
</evidence>
<dbReference type="AlphaFoldDB" id="A0A0R3PJM0"/>
<proteinExistence type="predicted"/>
<gene>
    <name evidence="1" type="ORF">ACOC_LOCUS4674</name>
</gene>